<keyword evidence="7" id="KW-1185">Reference proteome</keyword>
<dbReference type="InterPro" id="IPR019585">
    <property type="entry name" value="Rpn7/CSN1"/>
</dbReference>
<evidence type="ECO:0000313" key="6">
    <source>
        <dbReference type="EMBL" id="CAY68319.1"/>
    </source>
</evidence>
<dbReference type="Gene3D" id="1.25.40.570">
    <property type="match status" value="1"/>
</dbReference>
<dbReference type="STRING" id="644223.C4QYJ6"/>
<keyword evidence="5" id="KW-0539">Nucleus</keyword>
<dbReference type="PANTHER" id="PTHR14145:SF2">
    <property type="entry name" value="COP9 SIGNALOSOME COMPLEX SUBUNIT 1"/>
    <property type="match status" value="1"/>
</dbReference>
<dbReference type="OrthoDB" id="4033625at2759"/>
<dbReference type="KEGG" id="ppa:PAS_chr1-4_0467"/>
<proteinExistence type="predicted"/>
<accession>C4QYJ6</accession>
<evidence type="ECO:0000313" key="7">
    <source>
        <dbReference type="Proteomes" id="UP000000314"/>
    </source>
</evidence>
<evidence type="ECO:0000256" key="1">
    <source>
        <dbReference type="ARBA" id="ARBA00004123"/>
    </source>
</evidence>
<dbReference type="OMA" id="SETICYW"/>
<dbReference type="PANTHER" id="PTHR14145">
    <property type="entry name" value="26S PROTESOME SUBUNIT 6"/>
    <property type="match status" value="1"/>
</dbReference>
<dbReference type="GO" id="GO:0005737">
    <property type="term" value="C:cytoplasm"/>
    <property type="evidence" value="ECO:0007669"/>
    <property type="project" value="UniProtKB-SubCell"/>
</dbReference>
<sequence>MDSSDYLIRYMNNLIEQYDHSSPIMFLRLNHIRLLSPEKSGEILKFILLIAGKHEFLPPFILELQRYVGPEDEEKFKQVMNKINGNSDLLVQLDRKIERYETNVSGLNSFLNLRELILKRDYLTSIMAINAESYLLSGLISSYNTRLWKEFVAQDLEAFILFFTYQGKISKYIPFVTKKLTAAKYTLLEVPSTDTIDEEDDSEDTSSGKTEQLYMSDSRPFKKSQQTETIAYWRCRWLLSFIYFSNQDYIDCCKNFVDMLQSEPLQGISAIEVFNDHWQNDIVSKNDVLQMIILSMLVAQPINEIFDVISMDKFQLVFSKQPELHNFLEHFTNAAFQSCNKIWSEEWLRYFQLDLFISKKIDRLSLLFRFRQYLIYLSMVQRASTLHLATRLAIDEPQLKLEILQLIHLLGLNFQFDYETSTISYVCIENQNQNELLEELIKTTNEIDDDLRGVEVGTMVYNSLPL</sequence>
<evidence type="ECO:0000256" key="5">
    <source>
        <dbReference type="ARBA" id="ARBA00023242"/>
    </source>
</evidence>
<protein>
    <submittedName>
        <fullName evidence="6">Cop9 signalosome complex subunit 11</fullName>
    </submittedName>
</protein>
<gene>
    <name evidence="6" type="ordered locus">PAS_chr1-4_0467</name>
</gene>
<reference evidence="6 7" key="1">
    <citation type="journal article" date="2009" name="Nat. Biotechnol.">
        <title>Genome sequence of the recombinant protein production host Pichia pastoris.</title>
        <authorList>
            <person name="De Schutter K."/>
            <person name="Lin Y.C."/>
            <person name="Tiels P."/>
            <person name="Van Hecke A."/>
            <person name="Glinka S."/>
            <person name="Weber-Lehmann J."/>
            <person name="Rouze P."/>
            <person name="Van de Peer Y."/>
            <person name="Callewaert N."/>
        </authorList>
    </citation>
    <scope>NUCLEOTIDE SEQUENCE [LARGE SCALE GENOMIC DNA]</scope>
    <source>
        <strain evidence="7">GS115 / ATCC 20864</strain>
    </source>
</reference>
<dbReference type="GeneID" id="8197055"/>
<dbReference type="Proteomes" id="UP000000314">
    <property type="component" value="Chromosome 1"/>
</dbReference>
<dbReference type="HOGENOM" id="CLU_634753_0_0_1"/>
<dbReference type="AlphaFoldDB" id="C4QYJ6"/>
<organism evidence="6 7">
    <name type="scientific">Komagataella phaffii (strain GS115 / ATCC 20864)</name>
    <name type="common">Yeast</name>
    <name type="synonym">Pichia pastoris</name>
    <dbReference type="NCBI Taxonomy" id="644223"/>
    <lineage>
        <taxon>Eukaryota</taxon>
        <taxon>Fungi</taxon>
        <taxon>Dikarya</taxon>
        <taxon>Ascomycota</taxon>
        <taxon>Saccharomycotina</taxon>
        <taxon>Pichiomycetes</taxon>
        <taxon>Pichiales</taxon>
        <taxon>Pichiaceae</taxon>
        <taxon>Komagataella</taxon>
    </lineage>
</organism>
<dbReference type="GO" id="GO:0008180">
    <property type="term" value="C:COP9 signalosome"/>
    <property type="evidence" value="ECO:0007669"/>
    <property type="project" value="UniProtKB-KW"/>
</dbReference>
<name>C4QYJ6_KOMPG</name>
<keyword evidence="3" id="KW-0963">Cytoplasm</keyword>
<dbReference type="InParanoid" id="C4QYJ6"/>
<dbReference type="RefSeq" id="XP_002490600.1">
    <property type="nucleotide sequence ID" value="XM_002490555.1"/>
</dbReference>
<keyword evidence="4" id="KW-0736">Signalosome</keyword>
<dbReference type="EMBL" id="FN392319">
    <property type="protein sequence ID" value="CAY68319.1"/>
    <property type="molecule type" value="Genomic_DNA"/>
</dbReference>
<evidence type="ECO:0000256" key="3">
    <source>
        <dbReference type="ARBA" id="ARBA00022490"/>
    </source>
</evidence>
<evidence type="ECO:0000256" key="2">
    <source>
        <dbReference type="ARBA" id="ARBA00004496"/>
    </source>
</evidence>
<evidence type="ECO:0000256" key="4">
    <source>
        <dbReference type="ARBA" id="ARBA00022790"/>
    </source>
</evidence>
<comment type="subcellular location">
    <subcellularLocation>
        <location evidence="2">Cytoplasm</location>
    </subcellularLocation>
    <subcellularLocation>
        <location evidence="1">Nucleus</location>
    </subcellularLocation>
</comment>